<comment type="caution">
    <text evidence="3">The sequence shown here is derived from an EMBL/GenBank/DDBJ whole genome shotgun (WGS) entry which is preliminary data.</text>
</comment>
<feature type="coiled-coil region" evidence="1">
    <location>
        <begin position="274"/>
        <end position="329"/>
    </location>
</feature>
<evidence type="ECO:0000256" key="1">
    <source>
        <dbReference type="SAM" id="Coils"/>
    </source>
</evidence>
<name>A0AAN9TGQ2_9HEMI</name>
<evidence type="ECO:0000313" key="3">
    <source>
        <dbReference type="EMBL" id="KAK7572138.1"/>
    </source>
</evidence>
<sequence length="521" mass="61074">MSFEEILHKTVDNFLEEQRNNLFEDRQSLTALLKKILEEQQTSETENTDHREENSVNRSEDQKNSSEESKAVTDSEIATNADHGEHHSSEHPRKLREFDRQIEKERLAKLFENSPHAVGWSCRKKRESQSGRRRKNFNYDFQTENKENLPLDTQDFQEKTTVRCGEFSPLNPAFRSDKTVLGLGDYEQLRKTFLEKKKQEYVQYFQNDNLNNREQTSKVFTKQEDVQYPSTSQGHNFKKSQRVQVTSCRPSPILKPTMEACAVDNYEEYRKMQRELYKRDLAKQIEEKKKLEWERKLKEMEIEKKFEENVRKEEEKLRLQYEKELAERNYRATQKAQIEKQLQDNLCRIRKQNIDQKKMKKVASPETCPTYPTNHQVHEKPKNVTFAPRALMHCFPVDGSQEEKSIFLDALDEEKDLTTGATIVQAPYVLAIKDGYNTSNNLCASKTSVRSRSPSPVLPAVRTRNLINALPKTDNAEIPAGVSMSEKTRAQFMKDERILSNLSEIRRKLLENQCKTSFNNN</sequence>
<keyword evidence="4" id="KW-1185">Reference proteome</keyword>
<accession>A0AAN9TGQ2</accession>
<dbReference type="Proteomes" id="UP001367676">
    <property type="component" value="Unassembled WGS sequence"/>
</dbReference>
<feature type="compositionally biased region" description="Basic and acidic residues" evidence="2">
    <location>
        <begin position="82"/>
        <end position="96"/>
    </location>
</feature>
<keyword evidence="1" id="KW-0175">Coiled coil</keyword>
<feature type="region of interest" description="Disordered" evidence="2">
    <location>
        <begin position="38"/>
        <end position="96"/>
    </location>
</feature>
<dbReference type="AlphaFoldDB" id="A0AAN9TGQ2"/>
<dbReference type="EMBL" id="JBBCAQ010000038">
    <property type="protein sequence ID" value="KAK7572138.1"/>
    <property type="molecule type" value="Genomic_DNA"/>
</dbReference>
<evidence type="ECO:0000313" key="4">
    <source>
        <dbReference type="Proteomes" id="UP001367676"/>
    </source>
</evidence>
<reference evidence="3 4" key="1">
    <citation type="submission" date="2024-03" db="EMBL/GenBank/DDBJ databases">
        <title>Adaptation during the transition from Ophiocordyceps entomopathogen to insect associate is accompanied by gene loss and intensified selection.</title>
        <authorList>
            <person name="Ward C.M."/>
            <person name="Onetto C.A."/>
            <person name="Borneman A.R."/>
        </authorList>
    </citation>
    <scope>NUCLEOTIDE SEQUENCE [LARGE SCALE GENOMIC DNA]</scope>
    <source>
        <strain evidence="3">AWRI1</strain>
        <tissue evidence="3">Single Adult Female</tissue>
    </source>
</reference>
<proteinExistence type="predicted"/>
<protein>
    <submittedName>
        <fullName evidence="3">Uncharacterized protein</fullName>
    </submittedName>
</protein>
<gene>
    <name evidence="3" type="ORF">V9T40_014610</name>
</gene>
<feature type="compositionally biased region" description="Basic and acidic residues" evidence="2">
    <location>
        <begin position="47"/>
        <end position="73"/>
    </location>
</feature>
<organism evidence="3 4">
    <name type="scientific">Parthenolecanium corni</name>
    <dbReference type="NCBI Taxonomy" id="536013"/>
    <lineage>
        <taxon>Eukaryota</taxon>
        <taxon>Metazoa</taxon>
        <taxon>Ecdysozoa</taxon>
        <taxon>Arthropoda</taxon>
        <taxon>Hexapoda</taxon>
        <taxon>Insecta</taxon>
        <taxon>Pterygota</taxon>
        <taxon>Neoptera</taxon>
        <taxon>Paraneoptera</taxon>
        <taxon>Hemiptera</taxon>
        <taxon>Sternorrhyncha</taxon>
        <taxon>Coccoidea</taxon>
        <taxon>Coccidae</taxon>
        <taxon>Parthenolecanium</taxon>
    </lineage>
</organism>
<evidence type="ECO:0000256" key="2">
    <source>
        <dbReference type="SAM" id="MobiDB-lite"/>
    </source>
</evidence>